<feature type="region of interest" description="Disordered" evidence="1">
    <location>
        <begin position="30"/>
        <end position="50"/>
    </location>
</feature>
<reference evidence="2 3" key="1">
    <citation type="submission" date="2021-03" db="EMBL/GenBank/DDBJ databases">
        <title>Genomic Encyclopedia of Type Strains, Phase IV (KMG-IV): sequencing the most valuable type-strain genomes for metagenomic binning, comparative biology and taxonomic classification.</title>
        <authorList>
            <person name="Goeker M."/>
        </authorList>
    </citation>
    <scope>NUCLEOTIDE SEQUENCE [LARGE SCALE GENOMIC DNA]</scope>
    <source>
        <strain evidence="2 3">DSM 27512</strain>
    </source>
</reference>
<proteinExistence type="predicted"/>
<gene>
    <name evidence="2" type="ORF">J2Z35_001446</name>
</gene>
<name>A0ABS4KM08_9FIRM</name>
<dbReference type="EMBL" id="JAGGLI010000013">
    <property type="protein sequence ID" value="MBP2027649.1"/>
    <property type="molecule type" value="Genomic_DNA"/>
</dbReference>
<sequence>MLLEKDLKDQFGSFEVQYFEQNGATGVFVQPQSPIGGNDDSPCSSCSGCN</sequence>
<evidence type="ECO:0000313" key="2">
    <source>
        <dbReference type="EMBL" id="MBP2027649.1"/>
    </source>
</evidence>
<comment type="caution">
    <text evidence="2">The sequence shown here is derived from an EMBL/GenBank/DDBJ whole genome shotgun (WGS) entry which is preliminary data.</text>
</comment>
<dbReference type="RefSeq" id="WP_209660709.1">
    <property type="nucleotide sequence ID" value="NZ_JAGGLI010000013.1"/>
</dbReference>
<protein>
    <submittedName>
        <fullName evidence="2">Uncharacterized protein</fullName>
    </submittedName>
</protein>
<accession>A0ABS4KM08</accession>
<keyword evidence="3" id="KW-1185">Reference proteome</keyword>
<evidence type="ECO:0000313" key="3">
    <source>
        <dbReference type="Proteomes" id="UP001314903"/>
    </source>
</evidence>
<dbReference type="Proteomes" id="UP001314903">
    <property type="component" value="Unassembled WGS sequence"/>
</dbReference>
<organism evidence="2 3">
    <name type="scientific">Acetoanaerobium pronyense</name>
    <dbReference type="NCBI Taxonomy" id="1482736"/>
    <lineage>
        <taxon>Bacteria</taxon>
        <taxon>Bacillati</taxon>
        <taxon>Bacillota</taxon>
        <taxon>Clostridia</taxon>
        <taxon>Peptostreptococcales</taxon>
        <taxon>Filifactoraceae</taxon>
        <taxon>Acetoanaerobium</taxon>
    </lineage>
</organism>
<evidence type="ECO:0000256" key="1">
    <source>
        <dbReference type="SAM" id="MobiDB-lite"/>
    </source>
</evidence>